<evidence type="ECO:0000256" key="14">
    <source>
        <dbReference type="ARBA" id="ARBA00023136"/>
    </source>
</evidence>
<dbReference type="Pfam" id="PF04042">
    <property type="entry name" value="DNA_pol_E_B"/>
    <property type="match status" value="1"/>
</dbReference>
<dbReference type="Gene3D" id="3.60.21.60">
    <property type="match status" value="2"/>
</dbReference>
<keyword evidence="11" id="KW-0653">Protein transport</keyword>
<dbReference type="InterPro" id="IPR043034">
    <property type="entry name" value="DNA_pol_alpha_B_N_sf"/>
</dbReference>
<keyword evidence="8" id="KW-0479">Metal-binding</keyword>
<comment type="subcellular location">
    <subcellularLocation>
        <location evidence="2">Late endosome membrane</location>
        <topology evidence="2">Peripheral membrane protein</topology>
        <orientation evidence="2">Cytoplasmic side</orientation>
    </subcellularLocation>
    <subcellularLocation>
        <location evidence="1">Lysosome</location>
    </subcellularLocation>
</comment>
<dbReference type="PANTHER" id="PTHR23323:SF24">
    <property type="entry name" value="VACUOLAR PROTEIN SORTING-ASSOCIATED PROTEIN 11 HOMOLOG"/>
    <property type="match status" value="1"/>
</dbReference>
<accession>A0A8J6LBW1</accession>
<dbReference type="NCBIfam" id="TIGR00535">
    <property type="entry name" value="SAM_DCase"/>
    <property type="match status" value="1"/>
</dbReference>
<protein>
    <recommendedName>
        <fullName evidence="20">RING-type domain-containing protein</fullName>
    </recommendedName>
</protein>
<reference evidence="21" key="2">
    <citation type="submission" date="2021-08" db="EMBL/GenBank/DDBJ databases">
        <authorList>
            <person name="Eriksson T."/>
        </authorList>
    </citation>
    <scope>NUCLEOTIDE SEQUENCE</scope>
    <source>
        <strain evidence="21">Stoneville</strain>
        <tissue evidence="21">Whole head</tissue>
    </source>
</reference>
<evidence type="ECO:0000256" key="4">
    <source>
        <dbReference type="ARBA" id="ARBA00007070"/>
    </source>
</evidence>
<dbReference type="GO" id="GO:0008270">
    <property type="term" value="F:zinc ion binding"/>
    <property type="evidence" value="ECO:0007669"/>
    <property type="project" value="UniProtKB-KW"/>
</dbReference>
<dbReference type="InterPro" id="IPR057307">
    <property type="entry name" value="PEP5_VPS11_N"/>
</dbReference>
<keyword evidence="22" id="KW-1185">Reference proteome</keyword>
<dbReference type="InterPro" id="IPR007185">
    <property type="entry name" value="DNA_pol_a/d/e_bsu"/>
</dbReference>
<name>A0A8J6LBW1_TENMO</name>
<dbReference type="GO" id="GO:0005764">
    <property type="term" value="C:lysosome"/>
    <property type="evidence" value="ECO:0007669"/>
    <property type="project" value="UniProtKB-SubCell"/>
</dbReference>
<keyword evidence="15" id="KW-0458">Lysosome</keyword>
<keyword evidence="12" id="KW-0745">Spermidine biosynthesis</keyword>
<evidence type="ECO:0000256" key="10">
    <source>
        <dbReference type="ARBA" id="ARBA00022833"/>
    </source>
</evidence>
<dbReference type="PROSITE" id="PS50236">
    <property type="entry name" value="CHCR"/>
    <property type="match status" value="1"/>
</dbReference>
<dbReference type="Pfam" id="PF01536">
    <property type="entry name" value="SAM_decarbox"/>
    <property type="match status" value="1"/>
</dbReference>
<organism evidence="21 22">
    <name type="scientific">Tenebrio molitor</name>
    <name type="common">Yellow mealworm beetle</name>
    <dbReference type="NCBI Taxonomy" id="7067"/>
    <lineage>
        <taxon>Eukaryota</taxon>
        <taxon>Metazoa</taxon>
        <taxon>Ecdysozoa</taxon>
        <taxon>Arthropoda</taxon>
        <taxon>Hexapoda</taxon>
        <taxon>Insecta</taxon>
        <taxon>Pterygota</taxon>
        <taxon>Neoptera</taxon>
        <taxon>Endopterygota</taxon>
        <taxon>Coleoptera</taxon>
        <taxon>Polyphaga</taxon>
        <taxon>Cucujiformia</taxon>
        <taxon>Tenebrionidae</taxon>
        <taxon>Tenebrio</taxon>
    </lineage>
</organism>
<dbReference type="GO" id="GO:0006260">
    <property type="term" value="P:DNA replication"/>
    <property type="evidence" value="ECO:0007669"/>
    <property type="project" value="UniProtKB-KW"/>
</dbReference>
<evidence type="ECO:0000256" key="11">
    <source>
        <dbReference type="ARBA" id="ARBA00022927"/>
    </source>
</evidence>
<evidence type="ECO:0000313" key="21">
    <source>
        <dbReference type="EMBL" id="KAH0813818.1"/>
    </source>
</evidence>
<dbReference type="SUPFAM" id="SSF57850">
    <property type="entry name" value="RING/U-box"/>
    <property type="match status" value="1"/>
</dbReference>
<dbReference type="GO" id="GO:0006904">
    <property type="term" value="P:vesicle docking involved in exocytosis"/>
    <property type="evidence" value="ECO:0007669"/>
    <property type="project" value="TreeGrafter"/>
</dbReference>
<dbReference type="InterPro" id="IPR036322">
    <property type="entry name" value="WD40_repeat_dom_sf"/>
</dbReference>
<comment type="similarity">
    <text evidence="5">Belongs to the eukaryotic AdoMetDC family.</text>
</comment>
<dbReference type="Pfam" id="PF08418">
    <property type="entry name" value="Pol_alpha_B_N"/>
    <property type="match status" value="1"/>
</dbReference>
<evidence type="ECO:0000256" key="8">
    <source>
        <dbReference type="ARBA" id="ARBA00022723"/>
    </source>
</evidence>
<proteinExistence type="inferred from homology"/>
<dbReference type="EMBL" id="JABDTM020024919">
    <property type="protein sequence ID" value="KAH0813818.1"/>
    <property type="molecule type" value="Genomic_DNA"/>
</dbReference>
<dbReference type="InterPro" id="IPR001985">
    <property type="entry name" value="S-AdoMet_decarboxylase_euk"/>
</dbReference>
<keyword evidence="9 16" id="KW-0863">Zinc-finger</keyword>
<evidence type="ECO:0000259" key="20">
    <source>
        <dbReference type="PROSITE" id="PS50089"/>
    </source>
</evidence>
<keyword evidence="14" id="KW-0472">Membrane</keyword>
<dbReference type="InterPro" id="IPR024763">
    <property type="entry name" value="VPS11_C"/>
</dbReference>
<dbReference type="Gene3D" id="3.60.90.10">
    <property type="entry name" value="S-adenosylmethionine decarboxylase"/>
    <property type="match status" value="1"/>
</dbReference>
<dbReference type="SUPFAM" id="SSF56276">
    <property type="entry name" value="S-adenosylmethionine decarboxylase"/>
    <property type="match status" value="1"/>
</dbReference>
<keyword evidence="18" id="KW-0175">Coiled coil</keyword>
<dbReference type="GO" id="GO:0003677">
    <property type="term" value="F:DNA binding"/>
    <property type="evidence" value="ECO:0007669"/>
    <property type="project" value="InterPro"/>
</dbReference>
<comment type="caution">
    <text evidence="21">The sequence shown here is derived from an EMBL/GenBank/DDBJ whole genome shotgun (WGS) entry which is preliminary data.</text>
</comment>
<dbReference type="SUPFAM" id="SSF50978">
    <property type="entry name" value="WD40 repeat-like"/>
    <property type="match status" value="1"/>
</dbReference>
<dbReference type="Gene3D" id="1.10.8.530">
    <property type="entry name" value="DNA polymerase alpha-primase, subunit B, N-terminal domain"/>
    <property type="match status" value="1"/>
</dbReference>
<evidence type="ECO:0000256" key="6">
    <source>
        <dbReference type="ARBA" id="ARBA00022448"/>
    </source>
</evidence>
<dbReference type="Pfam" id="PF23341">
    <property type="entry name" value="PEP5_VPS11_N"/>
    <property type="match status" value="1"/>
</dbReference>
<evidence type="ECO:0000313" key="22">
    <source>
        <dbReference type="Proteomes" id="UP000719412"/>
    </source>
</evidence>
<dbReference type="Pfam" id="PF12451">
    <property type="entry name" value="VPS11_C"/>
    <property type="match status" value="1"/>
</dbReference>
<feature type="domain" description="RING-type" evidence="20">
    <location>
        <begin position="1572"/>
        <end position="1611"/>
    </location>
</feature>
<comment type="pathway">
    <text evidence="3">Amine and polyamine biosynthesis; S-adenosylmethioninamine biosynthesis; S-adenosylmethioninamine from S-adenosyl-L-methionine: step 1/1.</text>
</comment>
<dbReference type="InterPro" id="IPR013083">
    <property type="entry name" value="Znf_RING/FYVE/PHD"/>
</dbReference>
<keyword evidence="7" id="KW-0235">DNA replication</keyword>
<evidence type="ECO:0000256" key="18">
    <source>
        <dbReference type="SAM" id="Coils"/>
    </source>
</evidence>
<dbReference type="GO" id="GO:0007033">
    <property type="term" value="P:vacuole organization"/>
    <property type="evidence" value="ECO:0007669"/>
    <property type="project" value="TreeGrafter"/>
</dbReference>
<dbReference type="InterPro" id="IPR057308">
    <property type="entry name" value="CHCR_PEP5_VPS11"/>
</dbReference>
<dbReference type="GO" id="GO:0006597">
    <property type="term" value="P:spermine biosynthetic process"/>
    <property type="evidence" value="ECO:0007669"/>
    <property type="project" value="InterPro"/>
</dbReference>
<dbReference type="InterPro" id="IPR000547">
    <property type="entry name" value="Clathrin_H-chain/VPS_repeat"/>
</dbReference>
<feature type="repeat" description="CHCR" evidence="17">
    <location>
        <begin position="1154"/>
        <end position="1306"/>
    </location>
</feature>
<evidence type="ECO:0000256" key="5">
    <source>
        <dbReference type="ARBA" id="ARBA00008466"/>
    </source>
</evidence>
<reference evidence="21" key="1">
    <citation type="journal article" date="2020" name="J Insects Food Feed">
        <title>The yellow mealworm (Tenebrio molitor) genome: a resource for the emerging insects as food and feed industry.</title>
        <authorList>
            <person name="Eriksson T."/>
            <person name="Andere A."/>
            <person name="Kelstrup H."/>
            <person name="Emery V."/>
            <person name="Picard C."/>
        </authorList>
    </citation>
    <scope>NUCLEOTIDE SEQUENCE</scope>
    <source>
        <strain evidence="21">Stoneville</strain>
        <tissue evidence="21">Whole head</tissue>
    </source>
</reference>
<dbReference type="Gene3D" id="3.30.40.10">
    <property type="entry name" value="Zinc/RING finger domain, C3HC4 (zinc finger)"/>
    <property type="match status" value="1"/>
</dbReference>
<dbReference type="Proteomes" id="UP000719412">
    <property type="component" value="Unassembled WGS sequence"/>
</dbReference>
<evidence type="ECO:0000256" key="3">
    <source>
        <dbReference type="ARBA" id="ARBA00004911"/>
    </source>
</evidence>
<dbReference type="GO" id="GO:0031902">
    <property type="term" value="C:late endosome membrane"/>
    <property type="evidence" value="ECO:0007669"/>
    <property type="project" value="UniProtKB-SubCell"/>
</dbReference>
<dbReference type="InterPro" id="IPR048283">
    <property type="entry name" value="AdoMetDC-like"/>
</dbReference>
<evidence type="ECO:0000256" key="7">
    <source>
        <dbReference type="ARBA" id="ARBA00022705"/>
    </source>
</evidence>
<dbReference type="GO" id="GO:0048284">
    <property type="term" value="P:organelle fusion"/>
    <property type="evidence" value="ECO:0007669"/>
    <property type="project" value="TreeGrafter"/>
</dbReference>
<evidence type="ECO:0000256" key="15">
    <source>
        <dbReference type="ARBA" id="ARBA00023228"/>
    </source>
</evidence>
<keyword evidence="13" id="KW-0620">Polyamine biosynthesis</keyword>
<dbReference type="Pfam" id="PF23356">
    <property type="entry name" value="TPR_PEP5_VPS11"/>
    <property type="match status" value="1"/>
</dbReference>
<evidence type="ECO:0000256" key="1">
    <source>
        <dbReference type="ARBA" id="ARBA00004371"/>
    </source>
</evidence>
<evidence type="ECO:0000256" key="13">
    <source>
        <dbReference type="ARBA" id="ARBA00023115"/>
    </source>
</evidence>
<dbReference type="PANTHER" id="PTHR23323">
    <property type="entry name" value="VACUOLAR PROTEIN SORTING-ASSOCIATED PROTEIN"/>
    <property type="match status" value="1"/>
</dbReference>
<dbReference type="GO" id="GO:0004014">
    <property type="term" value="F:adenosylmethionine decarboxylase activity"/>
    <property type="evidence" value="ECO:0007669"/>
    <property type="project" value="InterPro"/>
</dbReference>
<keyword evidence="10" id="KW-0862">Zinc</keyword>
<evidence type="ECO:0000256" key="16">
    <source>
        <dbReference type="PROSITE-ProRule" id="PRU00175"/>
    </source>
</evidence>
<evidence type="ECO:0000256" key="17">
    <source>
        <dbReference type="PROSITE-ProRule" id="PRU01006"/>
    </source>
</evidence>
<dbReference type="GO" id="GO:0007032">
    <property type="term" value="P:endosome organization"/>
    <property type="evidence" value="ECO:0007669"/>
    <property type="project" value="TreeGrafter"/>
</dbReference>
<sequence>MFISKRRFILKTCGTTTPLLCLEPLLLLTEQYAGFTEVEDLFYSRKNYKRPELQVTPHKDFDQEVALLDSLFPDGVAYCMGAVNKDCWYLYTLNPFTRRAPHQPLPPVIEEPDQTLEILMTDLDPEIMSIFSKEESLNATEATKRSGIDKIIPNMIIDDFLFEPCGYSMNGVTKNGCYMTIHITPEPEFSYVSFETNVACSSYREIINKVLDTFLPGKFTVTVHVIGEETTPIGRGQVELVVFQASPTKDTAEELQYLSSIGEWSRRDIQHFDSKVLAKCEELCTTYNIDPEDFIDQWLAYTASNLSGEPPSLDTLAALERNELQKRKRNGAIGTPSTRRVEAEPVVTPVRQNLREQWQEESPTVNRVEIVAQDVPSQNFTNRSGACSVQYQFGECDAHNFTERCSGGSFVITVKNGEIASSKYMYEKFLVKRDALNNISRVVIGDILAHHKLEITREKLKQYSGEMVICGRILSEHPGKLETGSVLLEGLLEIYRGQVIRISVNKLENDWFSAKEIITGAPLTPPERPLQLTQTLQIVAAAGPFTLSENLLYEPLEQLLKYVTEFRPNLLILMGPFLQGTHPLVETLCESYDSFFENIVGGIMERLKDIGIRVVLVPSHEDVHNHVVFPSLPYKIRKRYDNLLLAPNPFVLDVDGLKVSGSTADVLFHVSKVECSKNTHQKDSRIGRLVSHIFNQRSFYPLHPPDPDVKVDYQLVEQYAMFDGAPHLMFLPSKFRYFVRVVEDCVVINPERLIKGTGAGTFARVEWRKFHFFDLRKNVDEGKIAELFKESKATSTSSGNNHIILGDSSGQIFLLSRSWHVRIFRAYEMTIELAHQLRNSPILVTIGQDEPGINPMIKVWDTSRFDKNGTPYCCRISRAIPGNRPVHASCLCVHDGLQLMAVGFVDGSLVLYRGDITRDRSSKQKILRDASSIVTGLAFKTTSSSVFLFLATDSSVIVYNITHKDKEIKFQLDNIGCAKKCSVLAESMVESHFMVGRNDAIYCYTADGRGPCYAVDGEKIMLEWFRSYLVIISKAARPTLTPLTNDSQGQGDLITVLDIHNKFIVFSATVPSIKAVLNEWGAFYILDNDNRLYHLDEKDLQSKLSLLFKKNLYDVAIRIAKSQQYDSDGLVNIFRQYGDHLCDKGDYVGAIEQYIKTIGKLEPSYVIRKFLDSQHIEKLTMYLEALHKQGHATEDHTTLLLNCYTKLNNTVGQSNSLKEFILMKEGDLNYDVDIAIKVCRQGSPAEALMLAKKHQKHDWYIKLQVEDHQRYVEVLDYISNLSFENAEFYMKKYGNILIQNAPYESTQFLKRLCTSYKSNNSLDNSLIGSFELSQKSDPEEYIHLFLNNSERLVEFLEYLIGEGCLLSTPVYNTLLEHYLHVWGNLENVAEKNKYAQKILKLLQNPDIRYDKSQALVVCHMHSFSEGILYLYEEQKLYQQILKHHIFKNDSSSILGCCRRFGHQEPTLWVQALWSCVRDTKNPSIDLLNEILTVIAKERLLSPQLVIDALGTGSADITLGHIRSYLTNELQQEQKKSKEIAELTQNYRKDTEKLKEQLETLRSGSIVIQGSRCAACHHPLELPTIHFLCQHSYHQHCFQSFCEDENECPACQPDNKNLLELLKAREYNKDLHETFHSQLEKAHDGFSVAAEYFGRGVFNKYKVIRDDTPDKVDKSEKKRTVEPEIRNYGSGAEARLRQTEKQAGQVLIPIPEGRVRLQEHRYCSSLEANISSNYVPKSYETRKKDYSLDLARNNPFEENDYDESKNPFANEDEDYDENNPFRDDCDKNSNPFYK</sequence>
<dbReference type="GO" id="GO:0030674">
    <property type="term" value="F:protein-macromolecule adaptor activity"/>
    <property type="evidence" value="ECO:0007669"/>
    <property type="project" value="TreeGrafter"/>
</dbReference>
<dbReference type="GO" id="GO:0030897">
    <property type="term" value="C:HOPS complex"/>
    <property type="evidence" value="ECO:0007669"/>
    <property type="project" value="TreeGrafter"/>
</dbReference>
<evidence type="ECO:0000256" key="9">
    <source>
        <dbReference type="ARBA" id="ARBA00022771"/>
    </source>
</evidence>
<dbReference type="FunFam" id="2.130.10.10:FF:002146">
    <property type="entry name" value="E3 ubiquitin-protein ligase PEP5"/>
    <property type="match status" value="1"/>
</dbReference>
<dbReference type="GO" id="GO:0006886">
    <property type="term" value="P:intracellular protein transport"/>
    <property type="evidence" value="ECO:0007669"/>
    <property type="project" value="UniProtKB-UniRule"/>
</dbReference>
<evidence type="ECO:0000256" key="19">
    <source>
        <dbReference type="SAM" id="MobiDB-lite"/>
    </source>
</evidence>
<feature type="coiled-coil region" evidence="18">
    <location>
        <begin position="1525"/>
        <end position="1559"/>
    </location>
</feature>
<dbReference type="PROSITE" id="PS50089">
    <property type="entry name" value="ZF_RING_2"/>
    <property type="match status" value="1"/>
</dbReference>
<dbReference type="UniPathway" id="UPA00331">
    <property type="reaction ID" value="UER00451"/>
</dbReference>
<keyword evidence="6" id="KW-0813">Transport</keyword>
<evidence type="ECO:0000256" key="12">
    <source>
        <dbReference type="ARBA" id="ARBA00023066"/>
    </source>
</evidence>
<dbReference type="CDD" id="cd16688">
    <property type="entry name" value="RING-H2_Vps11"/>
    <property type="match status" value="1"/>
</dbReference>
<dbReference type="InterPro" id="IPR016067">
    <property type="entry name" value="S-AdoMet_deCO2ase_core"/>
</dbReference>
<evidence type="ECO:0000256" key="2">
    <source>
        <dbReference type="ARBA" id="ARBA00004492"/>
    </source>
</evidence>
<comment type="similarity">
    <text evidence="4">Belongs to the VPS11 family.</text>
</comment>
<feature type="region of interest" description="Disordered" evidence="19">
    <location>
        <begin position="1749"/>
        <end position="1793"/>
    </location>
</feature>
<dbReference type="GO" id="GO:0008295">
    <property type="term" value="P:spermidine biosynthetic process"/>
    <property type="evidence" value="ECO:0007669"/>
    <property type="project" value="UniProtKB-KW"/>
</dbReference>
<dbReference type="InterPro" id="IPR013627">
    <property type="entry name" value="Pol_alpha_B_N"/>
</dbReference>
<dbReference type="InterPro" id="IPR001841">
    <property type="entry name" value="Znf_RING"/>
</dbReference>
<gene>
    <name evidence="21" type="ORF">GEV33_008976</name>
</gene>